<dbReference type="Proteomes" id="UP001595443">
    <property type="component" value="Unassembled WGS sequence"/>
</dbReference>
<keyword evidence="4" id="KW-1185">Reference proteome</keyword>
<evidence type="ECO:0000256" key="2">
    <source>
        <dbReference type="SAM" id="SignalP"/>
    </source>
</evidence>
<gene>
    <name evidence="3" type="ORF">ACFOES_03030</name>
</gene>
<evidence type="ECO:0008006" key="5">
    <source>
        <dbReference type="Google" id="ProtNLM"/>
    </source>
</evidence>
<name>A0ABV7ADE5_9RHOB</name>
<evidence type="ECO:0000313" key="4">
    <source>
        <dbReference type="Proteomes" id="UP001595443"/>
    </source>
</evidence>
<keyword evidence="2" id="KW-0732">Signal</keyword>
<protein>
    <recommendedName>
        <fullName evidence="5">DUF4136 domain-containing protein</fullName>
    </recommendedName>
</protein>
<feature type="chain" id="PRO_5046555668" description="DUF4136 domain-containing protein" evidence="2">
    <location>
        <begin position="25"/>
        <end position="244"/>
    </location>
</feature>
<dbReference type="RefSeq" id="WP_377831688.1">
    <property type="nucleotide sequence ID" value="NZ_JBHRSK010000003.1"/>
</dbReference>
<dbReference type="EMBL" id="JBHRSK010000003">
    <property type="protein sequence ID" value="MFC2967057.1"/>
    <property type="molecule type" value="Genomic_DNA"/>
</dbReference>
<accession>A0ABV7ADE5</accession>
<evidence type="ECO:0000256" key="1">
    <source>
        <dbReference type="SAM" id="MobiDB-lite"/>
    </source>
</evidence>
<feature type="compositionally biased region" description="Low complexity" evidence="1">
    <location>
        <begin position="184"/>
        <end position="208"/>
    </location>
</feature>
<sequence>MTNARRPVRLLAALCGLVLLAACAGKGDLDQPPPPLGPFKLGLNIVVAKNAQKSPVSRSATAAEWEAALKQAMVDRFGRYKGDKFYDFGINVDGYALAPPGIPIVLSPKSVLVITVNIWDDPAQKLLNEKPKQITVLEGLNGETLIGSGLIRNKKKQMEVLSYNAVKAIEKWLLKHPEWFEEPAAGSGTGAAASDGAKTDSAASATGATGTGQTGQATKKTGEATRTVIVAAPKLPASGPANGN</sequence>
<proteinExistence type="predicted"/>
<feature type="signal peptide" evidence="2">
    <location>
        <begin position="1"/>
        <end position="24"/>
    </location>
</feature>
<organism evidence="3 4">
    <name type="scientific">Acidimangrovimonas pyrenivorans</name>
    <dbReference type="NCBI Taxonomy" id="2030798"/>
    <lineage>
        <taxon>Bacteria</taxon>
        <taxon>Pseudomonadati</taxon>
        <taxon>Pseudomonadota</taxon>
        <taxon>Alphaproteobacteria</taxon>
        <taxon>Rhodobacterales</taxon>
        <taxon>Paracoccaceae</taxon>
        <taxon>Acidimangrovimonas</taxon>
    </lineage>
</organism>
<dbReference type="PROSITE" id="PS51257">
    <property type="entry name" value="PROKAR_LIPOPROTEIN"/>
    <property type="match status" value="1"/>
</dbReference>
<reference evidence="4" key="1">
    <citation type="journal article" date="2019" name="Int. J. Syst. Evol. Microbiol.">
        <title>The Global Catalogue of Microorganisms (GCM) 10K type strain sequencing project: providing services to taxonomists for standard genome sequencing and annotation.</title>
        <authorList>
            <consortium name="The Broad Institute Genomics Platform"/>
            <consortium name="The Broad Institute Genome Sequencing Center for Infectious Disease"/>
            <person name="Wu L."/>
            <person name="Ma J."/>
        </authorList>
    </citation>
    <scope>NUCLEOTIDE SEQUENCE [LARGE SCALE GENOMIC DNA]</scope>
    <source>
        <strain evidence="4">KCTC 62192</strain>
    </source>
</reference>
<comment type="caution">
    <text evidence="3">The sequence shown here is derived from an EMBL/GenBank/DDBJ whole genome shotgun (WGS) entry which is preliminary data.</text>
</comment>
<feature type="region of interest" description="Disordered" evidence="1">
    <location>
        <begin position="184"/>
        <end position="244"/>
    </location>
</feature>
<evidence type="ECO:0000313" key="3">
    <source>
        <dbReference type="EMBL" id="MFC2967057.1"/>
    </source>
</evidence>